<dbReference type="EMBL" id="CM007647">
    <property type="protein sequence ID" value="ONM09672.1"/>
    <property type="molecule type" value="Genomic_DNA"/>
</dbReference>
<organism evidence="1">
    <name type="scientific">Zea mays</name>
    <name type="common">Maize</name>
    <dbReference type="NCBI Taxonomy" id="4577"/>
    <lineage>
        <taxon>Eukaryota</taxon>
        <taxon>Viridiplantae</taxon>
        <taxon>Streptophyta</taxon>
        <taxon>Embryophyta</taxon>
        <taxon>Tracheophyta</taxon>
        <taxon>Spermatophyta</taxon>
        <taxon>Magnoliopsida</taxon>
        <taxon>Liliopsida</taxon>
        <taxon>Poales</taxon>
        <taxon>Poaceae</taxon>
        <taxon>PACMAD clade</taxon>
        <taxon>Panicoideae</taxon>
        <taxon>Andropogonodae</taxon>
        <taxon>Andropogoneae</taxon>
        <taxon>Tripsacinae</taxon>
        <taxon>Zea</taxon>
    </lineage>
</organism>
<name>A0A1D6L5U0_MAIZE</name>
<gene>
    <name evidence="1" type="ORF">ZEAMMB73_Zm00001d034157</name>
</gene>
<sequence>MGGTCGSSTSWLSGLAAIRPRKRGTAPLQQQEAVTSPKAGRYLMALDKKPIATKGHHLCCPHPSRGPHLPDSVATKWSISGNTKHHGELFRQELRTRAIDGELMPLGLWALLLGTKAKSSGVRSSIFVACWRWVQLGDKS</sequence>
<protein>
    <submittedName>
        <fullName evidence="1">Uncharacterized protein</fullName>
    </submittedName>
</protein>
<evidence type="ECO:0000313" key="1">
    <source>
        <dbReference type="EMBL" id="ONM09672.1"/>
    </source>
</evidence>
<dbReference type="AlphaFoldDB" id="A0A1D6L5U0"/>
<accession>A0A1D6L5U0</accession>
<reference evidence="1" key="1">
    <citation type="submission" date="2015-12" db="EMBL/GenBank/DDBJ databases">
        <title>Update maize B73 reference genome by single molecule sequencing technologies.</title>
        <authorList>
            <consortium name="Maize Genome Sequencing Project"/>
            <person name="Ware D."/>
        </authorList>
    </citation>
    <scope>NUCLEOTIDE SEQUENCE [LARGE SCALE GENOMIC DNA]</scope>
    <source>
        <tissue evidence="1">Seedling</tissue>
    </source>
</reference>
<proteinExistence type="predicted"/>